<dbReference type="InterPro" id="IPR057251">
    <property type="entry name" value="FP_C"/>
</dbReference>
<dbReference type="InterPro" id="IPR011011">
    <property type="entry name" value="Znf_FYVE_PHD"/>
</dbReference>
<gene>
    <name evidence="3" type="ORF">ABMA28_006031</name>
</gene>
<proteinExistence type="predicted"/>
<name>A0ABD0SKJ7_LOXSC</name>
<sequence length="310" mass="35440">MFNCASCGDQHTDGAFCSACKKHFDFPCSGVTESGYRKLGDRKNAWRCLKCKTNQFPSPSPASTSAQSDPLDKMNKQLNKIMSQLAPLASLVEDVKLIKCDLGDLKESLGMAHDLITNFTDKIKIIEDKVEEMKKSADEIPALRAEVTRLSQELQDRDQWARANNVEIRGVPLKKNENLFDIVEKIGHLCNFYYRKEAINYIARIPTRLTNTEKPILVAFNRRYLKEEFVSMARNCKELSLSNLGFTTSGKIYVNDHLMPFNKTLLSKAKALAKEKNFRYIWEKHCKIMARKSDTSPIFQIKTEKDLLKI</sequence>
<evidence type="ECO:0000259" key="2">
    <source>
        <dbReference type="Pfam" id="PF25298"/>
    </source>
</evidence>
<keyword evidence="1" id="KW-0175">Coiled coil</keyword>
<organism evidence="3 4">
    <name type="scientific">Loxostege sticticalis</name>
    <name type="common">Beet webworm moth</name>
    <dbReference type="NCBI Taxonomy" id="481309"/>
    <lineage>
        <taxon>Eukaryota</taxon>
        <taxon>Metazoa</taxon>
        <taxon>Ecdysozoa</taxon>
        <taxon>Arthropoda</taxon>
        <taxon>Hexapoda</taxon>
        <taxon>Insecta</taxon>
        <taxon>Pterygota</taxon>
        <taxon>Neoptera</taxon>
        <taxon>Endopterygota</taxon>
        <taxon>Lepidoptera</taxon>
        <taxon>Glossata</taxon>
        <taxon>Ditrysia</taxon>
        <taxon>Pyraloidea</taxon>
        <taxon>Crambidae</taxon>
        <taxon>Pyraustinae</taxon>
        <taxon>Loxostege</taxon>
    </lineage>
</organism>
<protein>
    <recommendedName>
        <fullName evidence="2">FP protein C-terminal domain-containing protein</fullName>
    </recommendedName>
</protein>
<dbReference type="EMBL" id="JBEDNZ010000019">
    <property type="protein sequence ID" value="KAL0820086.1"/>
    <property type="molecule type" value="Genomic_DNA"/>
</dbReference>
<reference evidence="3 4" key="1">
    <citation type="submission" date="2024-06" db="EMBL/GenBank/DDBJ databases">
        <title>A chromosome-level genome assembly of beet webworm, Loxostege sticticalis.</title>
        <authorList>
            <person name="Zhang Y."/>
        </authorList>
    </citation>
    <scope>NUCLEOTIDE SEQUENCE [LARGE SCALE GENOMIC DNA]</scope>
    <source>
        <strain evidence="3">AQ028</strain>
        <tissue evidence="3">Male pupae</tissue>
    </source>
</reference>
<dbReference type="AlphaFoldDB" id="A0ABD0SKJ7"/>
<dbReference type="Proteomes" id="UP001549921">
    <property type="component" value="Unassembled WGS sequence"/>
</dbReference>
<comment type="caution">
    <text evidence="3">The sequence shown here is derived from an EMBL/GenBank/DDBJ whole genome shotgun (WGS) entry which is preliminary data.</text>
</comment>
<feature type="domain" description="FP protein C-terminal" evidence="2">
    <location>
        <begin position="260"/>
        <end position="310"/>
    </location>
</feature>
<dbReference type="Gene3D" id="1.20.1170.10">
    <property type="match status" value="1"/>
</dbReference>
<dbReference type="SUPFAM" id="SSF57903">
    <property type="entry name" value="FYVE/PHD zinc finger"/>
    <property type="match status" value="1"/>
</dbReference>
<feature type="coiled-coil region" evidence="1">
    <location>
        <begin position="116"/>
        <end position="153"/>
    </location>
</feature>
<evidence type="ECO:0000313" key="3">
    <source>
        <dbReference type="EMBL" id="KAL0820086.1"/>
    </source>
</evidence>
<dbReference type="Pfam" id="PF25298">
    <property type="entry name" value="Baculo_FP_2nd"/>
    <property type="match status" value="1"/>
</dbReference>
<accession>A0ABD0SKJ7</accession>
<evidence type="ECO:0000313" key="4">
    <source>
        <dbReference type="Proteomes" id="UP001549921"/>
    </source>
</evidence>
<evidence type="ECO:0000256" key="1">
    <source>
        <dbReference type="SAM" id="Coils"/>
    </source>
</evidence>